<accession>X0VJK5</accession>
<evidence type="ECO:0000313" key="1">
    <source>
        <dbReference type="EMBL" id="GAG11392.1"/>
    </source>
</evidence>
<dbReference type="Pfam" id="PF12663">
    <property type="entry name" value="DUF3788"/>
    <property type="match status" value="1"/>
</dbReference>
<name>X0VJK5_9ZZZZ</name>
<comment type="caution">
    <text evidence="1">The sequence shown here is derived from an EMBL/GenBank/DDBJ whole genome shotgun (WGS) entry which is preliminary data.</text>
</comment>
<feature type="non-terminal residue" evidence="1">
    <location>
        <position position="129"/>
    </location>
</feature>
<gene>
    <name evidence="1" type="ORF">S01H1_33480</name>
</gene>
<protein>
    <recommendedName>
        <fullName evidence="2">DUF3788 family protein</fullName>
    </recommendedName>
</protein>
<dbReference type="InterPro" id="IPR024265">
    <property type="entry name" value="DUF3788"/>
</dbReference>
<dbReference type="EMBL" id="BARS01020789">
    <property type="protein sequence ID" value="GAG11392.1"/>
    <property type="molecule type" value="Genomic_DNA"/>
</dbReference>
<organism evidence="1">
    <name type="scientific">marine sediment metagenome</name>
    <dbReference type="NCBI Taxonomy" id="412755"/>
    <lineage>
        <taxon>unclassified sequences</taxon>
        <taxon>metagenomes</taxon>
        <taxon>ecological metagenomes</taxon>
    </lineage>
</organism>
<dbReference type="AlphaFoldDB" id="X0VJK5"/>
<proteinExistence type="predicted"/>
<evidence type="ECO:0008006" key="2">
    <source>
        <dbReference type="Google" id="ProtNLM"/>
    </source>
</evidence>
<sequence length="129" mass="15516">MKYDRMLNKAVKPSESEILKFIGSRADLWKTIHKYVNENYDFKPELVFFTKKYGWTIRYKKSRKTLCYFFPEDDAFSILIVLGAKESEKVESIKKKLNKTVKTIFENTEQLRDGRWMWIRILEKSDIDS</sequence>
<reference evidence="1" key="1">
    <citation type="journal article" date="2014" name="Front. Microbiol.">
        <title>High frequency of phylogenetically diverse reductive dehalogenase-homologous genes in deep subseafloor sedimentary metagenomes.</title>
        <authorList>
            <person name="Kawai M."/>
            <person name="Futagami T."/>
            <person name="Toyoda A."/>
            <person name="Takaki Y."/>
            <person name="Nishi S."/>
            <person name="Hori S."/>
            <person name="Arai W."/>
            <person name="Tsubouchi T."/>
            <person name="Morono Y."/>
            <person name="Uchiyama I."/>
            <person name="Ito T."/>
            <person name="Fujiyama A."/>
            <person name="Inagaki F."/>
            <person name="Takami H."/>
        </authorList>
    </citation>
    <scope>NUCLEOTIDE SEQUENCE</scope>
    <source>
        <strain evidence="1">Expedition CK06-06</strain>
    </source>
</reference>